<evidence type="ECO:0000256" key="1">
    <source>
        <dbReference type="SAM" id="MobiDB-lite"/>
    </source>
</evidence>
<name>A0ABY2QBB5_9HYPH</name>
<evidence type="ECO:0000313" key="3">
    <source>
        <dbReference type="Proteomes" id="UP000306441"/>
    </source>
</evidence>
<reference evidence="2 3" key="1">
    <citation type="submission" date="2019-04" db="EMBL/GenBank/DDBJ databases">
        <title>Mesorhizobium composti sp. nov., isolated from compost.</title>
        <authorList>
            <person name="Lin S.-Y."/>
            <person name="Hameed A."/>
            <person name="Hsieh Y.-T."/>
            <person name="Young C.-C."/>
        </authorList>
    </citation>
    <scope>NUCLEOTIDE SEQUENCE [LARGE SCALE GENOMIC DNA]</scope>
    <source>
        <strain evidence="2 3">CC-YTH430</strain>
    </source>
</reference>
<keyword evidence="3" id="KW-1185">Reference proteome</keyword>
<evidence type="ECO:0000313" key="2">
    <source>
        <dbReference type="EMBL" id="THF58164.1"/>
    </source>
</evidence>
<comment type="caution">
    <text evidence="2">The sequence shown here is derived from an EMBL/GenBank/DDBJ whole genome shotgun (WGS) entry which is preliminary data.</text>
</comment>
<accession>A0ABY2QBB5</accession>
<dbReference type="Proteomes" id="UP000306441">
    <property type="component" value="Unassembled WGS sequence"/>
</dbReference>
<gene>
    <name evidence="2" type="ORF">E6C48_05970</name>
</gene>
<protein>
    <submittedName>
        <fullName evidence="2">Uncharacterized protein</fullName>
    </submittedName>
</protein>
<sequence length="283" mass="31121">MNRRKADDSCCAGAPRENVLNPPRGRVARLLSCDAPVLAETEGAAVRVQDGDGSEVAMSPSARNGRVPHGVDCPTPSELSAIELRYGDLFSMLTDLGFRGDSSRKTFNDYIKSLRRIGLPVTASKAPRRGRQIIYSYENVMDLALALTLRVYHVIPDAVVKALVEARDELHPIYRTAYRDRRSGLGEPMLLTANGERLELSGVFLDLNIEYAAGRLLRFGPPQALNPFQAVQRFAQADNMARSFLPIPISALAERVFELCRHHPADAGRGQVAGLIRNSERIA</sequence>
<feature type="region of interest" description="Disordered" evidence="1">
    <location>
        <begin position="50"/>
        <end position="72"/>
    </location>
</feature>
<organism evidence="2 3">
    <name type="scientific">Ollibium composti</name>
    <dbReference type="NCBI Taxonomy" id="2675109"/>
    <lineage>
        <taxon>Bacteria</taxon>
        <taxon>Pseudomonadati</taxon>
        <taxon>Pseudomonadota</taxon>
        <taxon>Alphaproteobacteria</taxon>
        <taxon>Hyphomicrobiales</taxon>
        <taxon>Phyllobacteriaceae</taxon>
        <taxon>Ollibium</taxon>
    </lineage>
</organism>
<dbReference type="EMBL" id="SSNY01000003">
    <property type="protein sequence ID" value="THF58164.1"/>
    <property type="molecule type" value="Genomic_DNA"/>
</dbReference>
<proteinExistence type="predicted"/>